<sequence length="109" mass="12245">MSGEKSAILKECLSTHGNSVDPHSDTYTYPVTQTHDYCRDRVAWLMRGKDQFVDSVAENLLDRLEGSGGVTIKKTNLALIFDIYDEPITPGQCNMIVERLGDYLNEQGF</sequence>
<dbReference type="GO" id="GO:0005938">
    <property type="term" value="C:cell cortex"/>
    <property type="evidence" value="ECO:0007669"/>
    <property type="project" value="TreeGrafter"/>
</dbReference>
<comment type="similarity">
    <text evidence="2">Belongs to the profilin family.</text>
</comment>
<keyword evidence="3" id="KW-0963">Cytoplasm</keyword>
<protein>
    <recommendedName>
        <fullName evidence="8">Profilin</fullName>
    </recommendedName>
</protein>
<dbReference type="InterPro" id="IPR005455">
    <property type="entry name" value="PFN_euk"/>
</dbReference>
<dbReference type="EMBL" id="CM007385">
    <property type="protein sequence ID" value="ONK67828.1"/>
    <property type="molecule type" value="Genomic_DNA"/>
</dbReference>
<dbReference type="InterPro" id="IPR036140">
    <property type="entry name" value="PFN_sf"/>
</dbReference>
<comment type="subcellular location">
    <subcellularLocation>
        <location evidence="1">Cytoplasm</location>
        <location evidence="1">Cytoskeleton</location>
    </subcellularLocation>
</comment>
<dbReference type="PRINTS" id="PR00392">
    <property type="entry name" value="PROFILIN"/>
</dbReference>
<dbReference type="GO" id="GO:0005856">
    <property type="term" value="C:cytoskeleton"/>
    <property type="evidence" value="ECO:0007669"/>
    <property type="project" value="UniProtKB-SubCell"/>
</dbReference>
<dbReference type="Proteomes" id="UP000243459">
    <property type="component" value="Chromosome 5"/>
</dbReference>
<dbReference type="PANTHER" id="PTHR11604">
    <property type="entry name" value="PROFILIN"/>
    <property type="match status" value="1"/>
</dbReference>
<evidence type="ECO:0000313" key="7">
    <source>
        <dbReference type="Proteomes" id="UP000243459"/>
    </source>
</evidence>
<accession>A0A5P1EP93</accession>
<evidence type="ECO:0000256" key="1">
    <source>
        <dbReference type="ARBA" id="ARBA00004245"/>
    </source>
</evidence>
<proteinExistence type="inferred from homology"/>
<evidence type="ECO:0000256" key="3">
    <source>
        <dbReference type="ARBA" id="ARBA00022490"/>
    </source>
</evidence>
<dbReference type="PANTHER" id="PTHR11604:SF49">
    <property type="entry name" value="PROFILIN-2"/>
    <property type="match status" value="1"/>
</dbReference>
<name>A0A5P1EP93_ASPOF</name>
<evidence type="ECO:0000256" key="2">
    <source>
        <dbReference type="ARBA" id="ARBA00010058"/>
    </source>
</evidence>
<dbReference type="PRINTS" id="PR01640">
    <property type="entry name" value="PROFILINPLNT"/>
</dbReference>
<reference evidence="7" key="1">
    <citation type="journal article" date="2017" name="Nat. Commun.">
        <title>The asparagus genome sheds light on the origin and evolution of a young Y chromosome.</title>
        <authorList>
            <person name="Harkess A."/>
            <person name="Zhou J."/>
            <person name="Xu C."/>
            <person name="Bowers J.E."/>
            <person name="Van der Hulst R."/>
            <person name="Ayyampalayam S."/>
            <person name="Mercati F."/>
            <person name="Riccardi P."/>
            <person name="McKain M.R."/>
            <person name="Kakrana A."/>
            <person name="Tang H."/>
            <person name="Ray J."/>
            <person name="Groenendijk J."/>
            <person name="Arikit S."/>
            <person name="Mathioni S.M."/>
            <person name="Nakano M."/>
            <person name="Shan H."/>
            <person name="Telgmann-Rauber A."/>
            <person name="Kanno A."/>
            <person name="Yue Z."/>
            <person name="Chen H."/>
            <person name="Li W."/>
            <person name="Chen Y."/>
            <person name="Xu X."/>
            <person name="Zhang Y."/>
            <person name="Luo S."/>
            <person name="Chen H."/>
            <person name="Gao J."/>
            <person name="Mao Z."/>
            <person name="Pires J.C."/>
            <person name="Luo M."/>
            <person name="Kudrna D."/>
            <person name="Wing R.A."/>
            <person name="Meyers B.C."/>
            <person name="Yi K."/>
            <person name="Kong H."/>
            <person name="Lavrijsen P."/>
            <person name="Sunseri F."/>
            <person name="Falavigna A."/>
            <person name="Ye Y."/>
            <person name="Leebens-Mack J.H."/>
            <person name="Chen G."/>
        </authorList>
    </citation>
    <scope>NUCLEOTIDE SEQUENCE [LARGE SCALE GENOMIC DNA]</scope>
    <source>
        <strain evidence="7">cv. DH0086</strain>
    </source>
</reference>
<dbReference type="Gramene" id="ONK67828">
    <property type="protein sequence ID" value="ONK67828"/>
    <property type="gene ID" value="A4U43_C05F4210"/>
</dbReference>
<gene>
    <name evidence="6" type="ORF">A4U43_C05F4210</name>
</gene>
<organism evidence="6 7">
    <name type="scientific">Asparagus officinalis</name>
    <name type="common">Garden asparagus</name>
    <dbReference type="NCBI Taxonomy" id="4686"/>
    <lineage>
        <taxon>Eukaryota</taxon>
        <taxon>Viridiplantae</taxon>
        <taxon>Streptophyta</taxon>
        <taxon>Embryophyta</taxon>
        <taxon>Tracheophyta</taxon>
        <taxon>Spermatophyta</taxon>
        <taxon>Magnoliopsida</taxon>
        <taxon>Liliopsida</taxon>
        <taxon>Asparagales</taxon>
        <taxon>Asparagaceae</taxon>
        <taxon>Asparagoideae</taxon>
        <taxon>Asparagus</taxon>
    </lineage>
</organism>
<dbReference type="Pfam" id="PF00235">
    <property type="entry name" value="Profilin"/>
    <property type="match status" value="1"/>
</dbReference>
<dbReference type="AlphaFoldDB" id="A0A5P1EP93"/>
<evidence type="ECO:0000256" key="5">
    <source>
        <dbReference type="ARBA" id="ARBA00023212"/>
    </source>
</evidence>
<keyword evidence="5" id="KW-0206">Cytoskeleton</keyword>
<evidence type="ECO:0000256" key="4">
    <source>
        <dbReference type="ARBA" id="ARBA00023203"/>
    </source>
</evidence>
<dbReference type="InterPro" id="IPR048278">
    <property type="entry name" value="PFN"/>
</dbReference>
<keyword evidence="4" id="KW-0009">Actin-binding</keyword>
<evidence type="ECO:0008006" key="8">
    <source>
        <dbReference type="Google" id="ProtNLM"/>
    </source>
</evidence>
<dbReference type="GO" id="GO:0003785">
    <property type="term" value="F:actin monomer binding"/>
    <property type="evidence" value="ECO:0007669"/>
    <property type="project" value="TreeGrafter"/>
</dbReference>
<dbReference type="Gene3D" id="3.30.450.30">
    <property type="entry name" value="Dynein light chain 2a, cytoplasmic"/>
    <property type="match status" value="1"/>
</dbReference>
<evidence type="ECO:0000313" key="6">
    <source>
        <dbReference type="EMBL" id="ONK67828.1"/>
    </source>
</evidence>
<dbReference type="SUPFAM" id="SSF55770">
    <property type="entry name" value="Profilin (actin-binding protein)"/>
    <property type="match status" value="1"/>
</dbReference>
<keyword evidence="7" id="KW-1185">Reference proteome</keyword>